<dbReference type="AlphaFoldDB" id="A0A0R1N7T1"/>
<dbReference type="InterPro" id="IPR036691">
    <property type="entry name" value="Endo/exonu/phosph_ase_sf"/>
</dbReference>
<dbReference type="PANTHER" id="PTHR14859:SF1">
    <property type="entry name" value="PGAP2-INTERACTING PROTEIN"/>
    <property type="match status" value="1"/>
</dbReference>
<dbReference type="PATRIC" id="fig|1423792.3.peg.35"/>
<dbReference type="InterPro" id="IPR005135">
    <property type="entry name" value="Endo/exonuclease/phosphatase"/>
</dbReference>
<dbReference type="Gene3D" id="3.60.10.10">
    <property type="entry name" value="Endonuclease/exonuclease/phosphatase"/>
    <property type="match status" value="1"/>
</dbReference>
<evidence type="ECO:0000313" key="3">
    <source>
        <dbReference type="Proteomes" id="UP000051330"/>
    </source>
</evidence>
<reference evidence="2 3" key="1">
    <citation type="journal article" date="2015" name="Genome Announc.">
        <title>Expanding the biotechnology potential of lactobacilli through comparative genomics of 213 strains and associated genera.</title>
        <authorList>
            <person name="Sun Z."/>
            <person name="Harris H.M."/>
            <person name="McCann A."/>
            <person name="Guo C."/>
            <person name="Argimon S."/>
            <person name="Zhang W."/>
            <person name="Yang X."/>
            <person name="Jeffery I.B."/>
            <person name="Cooney J.C."/>
            <person name="Kagawa T.F."/>
            <person name="Liu W."/>
            <person name="Song Y."/>
            <person name="Salvetti E."/>
            <person name="Wrobel A."/>
            <person name="Rasinkangas P."/>
            <person name="Parkhill J."/>
            <person name="Rea M.C."/>
            <person name="O'Sullivan O."/>
            <person name="Ritari J."/>
            <person name="Douillard F.P."/>
            <person name="Paul Ross R."/>
            <person name="Yang R."/>
            <person name="Briner A.E."/>
            <person name="Felis G.E."/>
            <person name="de Vos W.M."/>
            <person name="Barrangou R."/>
            <person name="Klaenhammer T.R."/>
            <person name="Caufield P.W."/>
            <person name="Cui Y."/>
            <person name="Zhang H."/>
            <person name="O'Toole P.W."/>
        </authorList>
    </citation>
    <scope>NUCLEOTIDE SEQUENCE [LARGE SCALE GENOMIC DNA]</scope>
    <source>
        <strain evidence="2 3">DSM 12744</strain>
    </source>
</reference>
<comment type="caution">
    <text evidence="2">The sequence shown here is derived from an EMBL/GenBank/DDBJ whole genome shotgun (WGS) entry which is preliminary data.</text>
</comment>
<dbReference type="RefSeq" id="WP_057817056.1">
    <property type="nucleotide sequence ID" value="NZ_AZEC01000001.1"/>
</dbReference>
<evidence type="ECO:0000259" key="1">
    <source>
        <dbReference type="Pfam" id="PF03372"/>
    </source>
</evidence>
<proteinExistence type="predicted"/>
<sequence length="229" mass="26097">MPQLRVATFNIAGGHQPDVAAINRLFTAENLDIIGVQEIDRQTIRNPGDMPAQIASANYHFEFAKAIDLMGGEYGIAIFSRRPLHQVYIHSYTVYGEERRVFQHGVYDVADSQLSVYNTHLSFETPALRQQQVAELLDAVKADPVPHKVILGDFNMDQDHVEWDSLGPDLHRVNGDHEWYDTFTWRDATMKVYAIDNIIVTPNVRVAHTKIATQILSDHQMLETELDWT</sequence>
<feature type="domain" description="Endonuclease/exonuclease/phosphatase" evidence="1">
    <location>
        <begin position="7"/>
        <end position="219"/>
    </location>
</feature>
<gene>
    <name evidence="2" type="ORF">FD09_GL000033</name>
</gene>
<dbReference type="InterPro" id="IPR051916">
    <property type="entry name" value="GPI-anchor_lipid_remodeler"/>
</dbReference>
<accession>A0A0R1N7T1</accession>
<dbReference type="GO" id="GO:0003824">
    <property type="term" value="F:catalytic activity"/>
    <property type="evidence" value="ECO:0007669"/>
    <property type="project" value="InterPro"/>
</dbReference>
<dbReference type="OrthoDB" id="1641571at2"/>
<name>A0A0R1N7T1_9LACO</name>
<keyword evidence="3" id="KW-1185">Reference proteome</keyword>
<dbReference type="GO" id="GO:0016020">
    <property type="term" value="C:membrane"/>
    <property type="evidence" value="ECO:0007669"/>
    <property type="project" value="GOC"/>
</dbReference>
<protein>
    <recommendedName>
        <fullName evidence="1">Endonuclease/exonuclease/phosphatase domain-containing protein</fullName>
    </recommendedName>
</protein>
<dbReference type="STRING" id="1423792.FD09_GL000033"/>
<dbReference type="Pfam" id="PF03372">
    <property type="entry name" value="Exo_endo_phos"/>
    <property type="match status" value="1"/>
</dbReference>
<organism evidence="2 3">
    <name type="scientific">Schleiferilactobacillus perolens DSM 12744</name>
    <dbReference type="NCBI Taxonomy" id="1423792"/>
    <lineage>
        <taxon>Bacteria</taxon>
        <taxon>Bacillati</taxon>
        <taxon>Bacillota</taxon>
        <taxon>Bacilli</taxon>
        <taxon>Lactobacillales</taxon>
        <taxon>Lactobacillaceae</taxon>
        <taxon>Schleiferilactobacillus</taxon>
    </lineage>
</organism>
<dbReference type="Proteomes" id="UP000051330">
    <property type="component" value="Unassembled WGS sequence"/>
</dbReference>
<dbReference type="GO" id="GO:0006506">
    <property type="term" value="P:GPI anchor biosynthetic process"/>
    <property type="evidence" value="ECO:0007669"/>
    <property type="project" value="TreeGrafter"/>
</dbReference>
<dbReference type="SUPFAM" id="SSF56219">
    <property type="entry name" value="DNase I-like"/>
    <property type="match status" value="1"/>
</dbReference>
<evidence type="ECO:0000313" key="2">
    <source>
        <dbReference type="EMBL" id="KRL14388.1"/>
    </source>
</evidence>
<dbReference type="PANTHER" id="PTHR14859">
    <property type="entry name" value="CALCOFLUOR WHITE HYPERSENSITIVE PROTEIN PRECURSOR"/>
    <property type="match status" value="1"/>
</dbReference>
<dbReference type="EMBL" id="AZEC01000001">
    <property type="protein sequence ID" value="KRL14388.1"/>
    <property type="molecule type" value="Genomic_DNA"/>
</dbReference>